<organism evidence="4">
    <name type="scientific">Lichtheimia ramosa</name>
    <dbReference type="NCBI Taxonomy" id="688394"/>
    <lineage>
        <taxon>Eukaryota</taxon>
        <taxon>Fungi</taxon>
        <taxon>Fungi incertae sedis</taxon>
        <taxon>Mucoromycota</taxon>
        <taxon>Mucoromycotina</taxon>
        <taxon>Mucoromycetes</taxon>
        <taxon>Mucorales</taxon>
        <taxon>Lichtheimiaceae</taxon>
        <taxon>Lichtheimia</taxon>
    </lineage>
</organism>
<accession>A0A077WJ68</accession>
<dbReference type="Pfam" id="PF16201">
    <property type="entry name" value="NopRA1"/>
    <property type="match status" value="1"/>
</dbReference>
<proteinExistence type="predicted"/>
<dbReference type="PANTHER" id="PTHR13500:SF0">
    <property type="entry name" value="NUCLEOLAR PRE-RIBOSOMAL-ASSOCIATED PROTEIN 1"/>
    <property type="match status" value="1"/>
</dbReference>
<dbReference type="InterPro" id="IPR039844">
    <property type="entry name" value="URB1"/>
</dbReference>
<evidence type="ECO:0000313" key="4">
    <source>
        <dbReference type="EMBL" id="CDS07405.1"/>
    </source>
</evidence>
<dbReference type="GO" id="GO:0000463">
    <property type="term" value="P:maturation of LSU-rRNA from tricistronic rRNA transcript (SSU-rRNA, 5.8S rRNA, LSU-rRNA)"/>
    <property type="evidence" value="ECO:0007669"/>
    <property type="project" value="TreeGrafter"/>
</dbReference>
<name>A0A077WJ68_9FUNG</name>
<dbReference type="OrthoDB" id="72892at2759"/>
<dbReference type="InterPro" id="IPR032436">
    <property type="entry name" value="URB1_C"/>
</dbReference>
<dbReference type="InterPro" id="IPR016024">
    <property type="entry name" value="ARM-type_fold"/>
</dbReference>
<evidence type="ECO:0008006" key="5">
    <source>
        <dbReference type="Google" id="ProtNLM"/>
    </source>
</evidence>
<gene>
    <name evidence="4" type="ORF">LRAMOSA01354</name>
</gene>
<dbReference type="InterPro" id="IPR021714">
    <property type="entry name" value="URB1_N"/>
</dbReference>
<sequence length="1705" mass="194295">MSDPDQHYTDPEEIRKALHLRDAGVLPPALNTLKDQLQEATKIRVDPMEKRTRPLVEYVQQCQDGSDLLDLWDYQTSKNLQNLECLVPEVIALFMKLCTTPIIRPFGLELVQTISFYLLSIFNYTRMKYITRGLASGRIPQVMATFKLLEAMCSLGQSAASALFHNFNFQSEGFLRSARYRQKNKTKNPKRYLYDLRTHYVRFVLAFFVHADAGIKRHILGVKNFVHSVFNSIDEDAYPLIQEIFSTVKQHLIDDTHVPRYNKSLFFSHQILEKIAKLYTRREPELIGPDETGVPADLAHDFLLSICTIPGEGICYKDYGWYPVASATTELQEGVPSKIRNKTLSRFITVLKPADDIRQQKLLLKILSACPELVPGYFQSIATSIEPRLSSKWLARMTLVQKVIRFPVPSLYYGDSDVYPATPPSINTILDNILPNTFGRVVSARGLKNASPLVNYATILLLTASFLKYDDVVRAIEKVISTSKVEGISKWHECLSQLRDGFRKRLPDVLTMVSVYQSIQTRPETGADEAEITAQQEMIQDSTLRLLRFYQQFLPEAMMEAMVDPASFIPADILNMRPESLVNLLDMLSNVPDLRWTNKAAKTSLSHITTLLALYLQSPHKHIQQLTSKLINQTLADSFMFRHDPSEVRMWIEALPRNHVNETTLTDQQTAILRFLDECIDRFNGAQYRYMDQLSQLMERAASKHNDQSLLMQALVQAADAESYPFSALLLTVLQHMQTFKGDKKIIMAYVTSLVIQLIAKQKIPIYLQEVCDVLYQQCNDQTSDVSPSSVTAWNSFNMVQQAYACLSVSLASSSSDGEDSFDQDLIQNVLSDNGDLIGERQRMVELLQSLPVAVADHHLKSLAQFCEEKLQWKSFEPLAEYIFQRHPLAGSVFSYKDIDTIDSLENEDDHGVMIRLMKAIPFDILFHNIWQLYDSNQIATQLLKLAVQDFDSQRLAHALSLILEKLSVFVDKGDTTITPLQLAFTLITHIFTLASDNQDQLKGMIINHPVMNELESRLIHQIECLETQEYENVNPEFIRIVVNHVKLFDHPHEILGHLIKVDSVDISDKQLQSDICQLLVSLMDDVCKMSNIQLEERAFERVARLWRVWSPSVLEQGMLSLLNSCVDNHPEGVPILLDSCNDLLLRYILDGGDCRIPLEDIQKSCSASGINVAKLVQEAIESEEKWSVLSPTLVGVIQIGYEANQDDDRCAYAIKALEKFLGILATPMFVDIHDAFYDRLATFIDLTEVDWTMLDRECVRDFVLNTILDNIGDAAAIRLVATLVDKAYHNINKREPIETYMRRVLDHAQYQTLTNPENDNEQRRSIIRLVHVLHVLQPDILATQHGLLDPLLTSYGATTSRPDRTILGILRSSEARGHGTVLPKMLLWGPGSDKTRQAHAQAGTLLQADTISMVTFGLIDPDLMEYTWTHFPENITLGVPEPPTQSDKPVYDPAFFLPLFGNLIANGAVDCKRFLDCKALGMVLVSLSCQDVQVRMLGFQMMDQFYTLLQHSKITEVAQLIYLLDALRNSIEGRHKQDEPPRIPAAVTVTVAHAVFVLLDPAHYMYPHISRLILQYPNFDLNYVPMFNWVFSSATQTHRKERLWLLQVLASSIRTYEDYKIFTRRRVWDLIMSFYSSVMADQPTKKTIIEIMQHAIDIPRVGSSLVRNQGLQAWIYQIVALSRDDEEKHTWDALLQQVQRVDID</sequence>
<protein>
    <recommendedName>
        <fullName evidence="5">Nucleolar pre-ribosomal-associated protein 1 C-terminal domain-containing protein</fullName>
    </recommendedName>
</protein>
<dbReference type="GO" id="GO:0005730">
    <property type="term" value="C:nucleolus"/>
    <property type="evidence" value="ECO:0007669"/>
    <property type="project" value="TreeGrafter"/>
</dbReference>
<feature type="domain" description="URB1 central HEAT repeat" evidence="3">
    <location>
        <begin position="592"/>
        <end position="783"/>
    </location>
</feature>
<dbReference type="Pfam" id="PF26140">
    <property type="entry name" value="HEAT_URB1"/>
    <property type="match status" value="1"/>
</dbReference>
<dbReference type="PANTHER" id="PTHR13500">
    <property type="entry name" value="NUCLEOLAR PRERIBOSOMAL-ASSOCIATED PROTEIN 1"/>
    <property type="match status" value="1"/>
</dbReference>
<dbReference type="GO" id="GO:0000466">
    <property type="term" value="P:maturation of 5.8S rRNA from tricistronic rRNA transcript (SSU-rRNA, 5.8S rRNA, LSU-rRNA)"/>
    <property type="evidence" value="ECO:0007669"/>
    <property type="project" value="TreeGrafter"/>
</dbReference>
<evidence type="ECO:0000259" key="3">
    <source>
        <dbReference type="Pfam" id="PF26140"/>
    </source>
</evidence>
<dbReference type="InterPro" id="IPR059018">
    <property type="entry name" value="HEAT_URB1"/>
</dbReference>
<evidence type="ECO:0000259" key="1">
    <source>
        <dbReference type="Pfam" id="PF11707"/>
    </source>
</evidence>
<reference evidence="4" key="1">
    <citation type="journal article" date="2014" name="Genome Announc.">
        <title>De novo whole-genome sequence and genome annotation of Lichtheimia ramosa.</title>
        <authorList>
            <person name="Linde J."/>
            <person name="Schwartze V."/>
            <person name="Binder U."/>
            <person name="Lass-Florl C."/>
            <person name="Voigt K."/>
            <person name="Horn F."/>
        </authorList>
    </citation>
    <scope>NUCLEOTIDE SEQUENCE</scope>
    <source>
        <strain evidence="4">JMRC FSU:6197</strain>
    </source>
</reference>
<dbReference type="SUPFAM" id="SSF48371">
    <property type="entry name" value="ARM repeat"/>
    <property type="match status" value="1"/>
</dbReference>
<feature type="domain" description="URB1 N-terminal" evidence="1">
    <location>
        <begin position="66"/>
        <end position="395"/>
    </location>
</feature>
<dbReference type="Pfam" id="PF11707">
    <property type="entry name" value="Npa1"/>
    <property type="match status" value="1"/>
</dbReference>
<feature type="domain" description="URB1 C-terminal" evidence="2">
    <location>
        <begin position="1481"/>
        <end position="1675"/>
    </location>
</feature>
<evidence type="ECO:0000259" key="2">
    <source>
        <dbReference type="Pfam" id="PF16201"/>
    </source>
</evidence>
<dbReference type="EMBL" id="LK023324">
    <property type="protein sequence ID" value="CDS07405.1"/>
    <property type="molecule type" value="Genomic_DNA"/>
</dbReference>